<sequence length="272" mass="29373">MPPRSLLLLLLLFGLAPATRGADAVSLAIRRFGLEGIYDPRGEPTWVRIEIRNTTSGSLSFHLRVAEVDLQNGALPVTEVSILSVTLAPDEARLADLPVRVFPREHAVIYAEARNSSVAPLGRAAVRVGSQTEGQVVAMLCARPEVCREIRQSILLSGSADEQSRKSQTLRLIQLSEAPPAGWAYAPASAVVLATPVAVLSQEQRDALEIFLRRGGLLVLDESQLGDALTGRAELPSLLGAYRRRIPEGRVLHVGDGQLLRFKSVSSSDFSN</sequence>
<feature type="signal peptide" evidence="1">
    <location>
        <begin position="1"/>
        <end position="21"/>
    </location>
</feature>
<reference evidence="2" key="1">
    <citation type="submission" date="2020-06" db="EMBL/GenBank/DDBJ databases">
        <title>Legume-microbial interactions unlock mineral nutrients during tropical forest succession.</title>
        <authorList>
            <person name="Epihov D.Z."/>
        </authorList>
    </citation>
    <scope>NUCLEOTIDE SEQUENCE [LARGE SCALE GENOMIC DNA]</scope>
    <source>
        <strain evidence="2">Pan2503</strain>
    </source>
</reference>
<keyword evidence="1" id="KW-0732">Signal</keyword>
<name>A0A7V8NR31_9BACT</name>
<evidence type="ECO:0000313" key="2">
    <source>
        <dbReference type="EMBL" id="MBA0085984.1"/>
    </source>
</evidence>
<accession>A0A7V8NR31</accession>
<feature type="chain" id="PRO_5031096738" description="DUF4159 domain-containing protein" evidence="1">
    <location>
        <begin position="22"/>
        <end position="272"/>
    </location>
</feature>
<feature type="non-terminal residue" evidence="2">
    <location>
        <position position="272"/>
    </location>
</feature>
<dbReference type="EMBL" id="JACDQQ010001299">
    <property type="protein sequence ID" value="MBA0085984.1"/>
    <property type="molecule type" value="Genomic_DNA"/>
</dbReference>
<keyword evidence="3" id="KW-1185">Reference proteome</keyword>
<comment type="caution">
    <text evidence="2">The sequence shown here is derived from an EMBL/GenBank/DDBJ whole genome shotgun (WGS) entry which is preliminary data.</text>
</comment>
<evidence type="ECO:0000313" key="3">
    <source>
        <dbReference type="Proteomes" id="UP000567293"/>
    </source>
</evidence>
<protein>
    <recommendedName>
        <fullName evidence="4">DUF4159 domain-containing protein</fullName>
    </recommendedName>
</protein>
<evidence type="ECO:0008006" key="4">
    <source>
        <dbReference type="Google" id="ProtNLM"/>
    </source>
</evidence>
<dbReference type="Proteomes" id="UP000567293">
    <property type="component" value="Unassembled WGS sequence"/>
</dbReference>
<gene>
    <name evidence="2" type="ORF">HRJ53_13380</name>
</gene>
<proteinExistence type="predicted"/>
<evidence type="ECO:0000256" key="1">
    <source>
        <dbReference type="SAM" id="SignalP"/>
    </source>
</evidence>
<dbReference type="AlphaFoldDB" id="A0A7V8NR31"/>
<organism evidence="2 3">
    <name type="scientific">Candidatus Acidiferrum panamense</name>
    <dbReference type="NCBI Taxonomy" id="2741543"/>
    <lineage>
        <taxon>Bacteria</taxon>
        <taxon>Pseudomonadati</taxon>
        <taxon>Acidobacteriota</taxon>
        <taxon>Terriglobia</taxon>
        <taxon>Candidatus Acidiferrales</taxon>
        <taxon>Candidatus Acidiferrum</taxon>
    </lineage>
</organism>